<protein>
    <recommendedName>
        <fullName evidence="4">DUF998 domain-containing protein</fullName>
    </recommendedName>
</protein>
<evidence type="ECO:0000313" key="3">
    <source>
        <dbReference type="Proteomes" id="UP000290365"/>
    </source>
</evidence>
<organism evidence="2 3">
    <name type="scientific">Ktedonosporobacter rubrisoli</name>
    <dbReference type="NCBI Taxonomy" id="2509675"/>
    <lineage>
        <taxon>Bacteria</taxon>
        <taxon>Bacillati</taxon>
        <taxon>Chloroflexota</taxon>
        <taxon>Ktedonobacteria</taxon>
        <taxon>Ktedonobacterales</taxon>
        <taxon>Ktedonosporobacteraceae</taxon>
        <taxon>Ktedonosporobacter</taxon>
    </lineage>
</organism>
<keyword evidence="3" id="KW-1185">Reference proteome</keyword>
<feature type="transmembrane region" description="Helical" evidence="1">
    <location>
        <begin position="98"/>
        <end position="128"/>
    </location>
</feature>
<gene>
    <name evidence="2" type="ORF">EPA93_19915</name>
</gene>
<name>A0A4P6JSD9_KTERU</name>
<feature type="transmembrane region" description="Helical" evidence="1">
    <location>
        <begin position="221"/>
        <end position="239"/>
    </location>
</feature>
<dbReference type="KEGG" id="kbs:EPA93_19915"/>
<feature type="transmembrane region" description="Helical" evidence="1">
    <location>
        <begin position="285"/>
        <end position="303"/>
    </location>
</feature>
<dbReference type="Proteomes" id="UP000290365">
    <property type="component" value="Chromosome"/>
</dbReference>
<proteinExistence type="predicted"/>
<sequence length="354" mass="38288">MRRRVLLAIGLYFLSPLVAEYLLGDIAITAIPLFAAIPLLLGMSLLYGTGALLIREVVRRASYGWPSIIAFALAYGIIEEGFTTYTLFNPNWDSAFGFHILAYGYIPALGLSLNWIIFVLGLHTFWSISTPIALMETLAGEQQRTKPWLSKLALSLLAALFVLAIVGINIGNVVNHRFIATIPQFIGTGIATIVVVGIGILLGQRKPTARTQAGRAPSPWLVMLVALIAASVFLLIYAVDPSGISPWLAGLNLPAWIAIVLYLLLCAGMAVLVSSWSQRRGWSDAHRFALAAGALLAYAWHSFPWPVLMPGVSLMLDLLSNAILAVGAIILLVFAARQLQKEGQQSFATLAHNS</sequence>
<feature type="transmembrane region" description="Helical" evidence="1">
    <location>
        <begin position="29"/>
        <end position="54"/>
    </location>
</feature>
<feature type="transmembrane region" description="Helical" evidence="1">
    <location>
        <begin position="251"/>
        <end position="273"/>
    </location>
</feature>
<dbReference type="AlphaFoldDB" id="A0A4P6JSD9"/>
<keyword evidence="1" id="KW-1133">Transmembrane helix</keyword>
<feature type="transmembrane region" description="Helical" evidence="1">
    <location>
        <begin position="148"/>
        <end position="170"/>
    </location>
</feature>
<keyword evidence="1" id="KW-0812">Transmembrane</keyword>
<dbReference type="RefSeq" id="WP_129889193.1">
    <property type="nucleotide sequence ID" value="NZ_CP035758.1"/>
</dbReference>
<evidence type="ECO:0000313" key="2">
    <source>
        <dbReference type="EMBL" id="QBD78140.1"/>
    </source>
</evidence>
<feature type="transmembrane region" description="Helical" evidence="1">
    <location>
        <begin position="315"/>
        <end position="336"/>
    </location>
</feature>
<reference evidence="2 3" key="1">
    <citation type="submission" date="2019-01" db="EMBL/GenBank/DDBJ databases">
        <title>Ktedonosporobacter rubrisoli SCAWS-G2.</title>
        <authorList>
            <person name="Huang Y."/>
            <person name="Yan B."/>
        </authorList>
    </citation>
    <scope>NUCLEOTIDE SEQUENCE [LARGE SCALE GENOMIC DNA]</scope>
    <source>
        <strain evidence="2 3">SCAWS-G2</strain>
    </source>
</reference>
<accession>A0A4P6JSD9</accession>
<keyword evidence="1" id="KW-0472">Membrane</keyword>
<dbReference type="OrthoDB" id="151583at2"/>
<evidence type="ECO:0000256" key="1">
    <source>
        <dbReference type="SAM" id="Phobius"/>
    </source>
</evidence>
<dbReference type="EMBL" id="CP035758">
    <property type="protein sequence ID" value="QBD78140.1"/>
    <property type="molecule type" value="Genomic_DNA"/>
</dbReference>
<feature type="transmembrane region" description="Helical" evidence="1">
    <location>
        <begin position="61"/>
        <end position="78"/>
    </location>
</feature>
<evidence type="ECO:0008006" key="4">
    <source>
        <dbReference type="Google" id="ProtNLM"/>
    </source>
</evidence>
<feature type="transmembrane region" description="Helical" evidence="1">
    <location>
        <begin position="182"/>
        <end position="201"/>
    </location>
</feature>